<dbReference type="InterPro" id="IPR005325">
    <property type="entry name" value="DUF308_memb"/>
</dbReference>
<dbReference type="GO" id="GO:0005886">
    <property type="term" value="C:plasma membrane"/>
    <property type="evidence" value="ECO:0007669"/>
    <property type="project" value="TreeGrafter"/>
</dbReference>
<comment type="caution">
    <text evidence="2">The sequence shown here is derived from an EMBL/GenBank/DDBJ whole genome shotgun (WGS) entry which is preliminary data.</text>
</comment>
<protein>
    <submittedName>
        <fullName evidence="2">HdeD family acid-resistance protein</fullName>
    </submittedName>
</protein>
<dbReference type="PANTHER" id="PTHR34989:SF1">
    <property type="entry name" value="PROTEIN HDED"/>
    <property type="match status" value="1"/>
</dbReference>
<proteinExistence type="predicted"/>
<keyword evidence="3" id="KW-1185">Reference proteome</keyword>
<dbReference type="PANTHER" id="PTHR34989">
    <property type="entry name" value="PROTEIN HDED"/>
    <property type="match status" value="1"/>
</dbReference>
<organism evidence="2 3">
    <name type="scientific">Microbispora oryzae</name>
    <dbReference type="NCBI Taxonomy" id="2806554"/>
    <lineage>
        <taxon>Bacteria</taxon>
        <taxon>Bacillati</taxon>
        <taxon>Actinomycetota</taxon>
        <taxon>Actinomycetes</taxon>
        <taxon>Streptosporangiales</taxon>
        <taxon>Streptosporangiaceae</taxon>
        <taxon>Microbispora</taxon>
    </lineage>
</organism>
<keyword evidence="1" id="KW-0812">Transmembrane</keyword>
<feature type="transmembrane region" description="Helical" evidence="1">
    <location>
        <begin position="31"/>
        <end position="50"/>
    </location>
</feature>
<name>A0A940WCV2_9ACTN</name>
<feature type="transmembrane region" description="Helical" evidence="1">
    <location>
        <begin position="87"/>
        <end position="107"/>
    </location>
</feature>
<dbReference type="EMBL" id="JAFCNB010000002">
    <property type="protein sequence ID" value="MBP2703111.1"/>
    <property type="molecule type" value="Genomic_DNA"/>
</dbReference>
<reference evidence="2" key="1">
    <citation type="submission" date="2021-02" db="EMBL/GenBank/DDBJ databases">
        <title>Draft genome sequence of Microbispora sp. RL4-1S isolated from rice leaves in Thailand.</title>
        <authorList>
            <person name="Muangham S."/>
            <person name="Duangmal K."/>
        </authorList>
    </citation>
    <scope>NUCLEOTIDE SEQUENCE</scope>
    <source>
        <strain evidence="2">RL4-1S</strain>
    </source>
</reference>
<dbReference type="AlphaFoldDB" id="A0A940WCV2"/>
<accession>A0A940WCV2</accession>
<feature type="transmembrane region" description="Helical" evidence="1">
    <location>
        <begin position="119"/>
        <end position="138"/>
    </location>
</feature>
<sequence>MAAHWWAPALRGVLAILFGLIALVWPGITLLALVLVFAAYAVVNGVVTLMQAARGHTGRSRAWIGVSGLISLLVGLIAFLWPGITALALLLVIAFWFVVTGIVEIVAAVGLRRRIEGEWVLALNGVVSVVFGLLLFVWPATGALAVVWLIGLSAVAIGVSLLVLAFRLRGGHRAGAAGPAHSV</sequence>
<keyword evidence="1" id="KW-1133">Transmembrane helix</keyword>
<evidence type="ECO:0000313" key="3">
    <source>
        <dbReference type="Proteomes" id="UP000674234"/>
    </source>
</evidence>
<keyword evidence="1" id="KW-0472">Membrane</keyword>
<evidence type="ECO:0000313" key="2">
    <source>
        <dbReference type="EMBL" id="MBP2703111.1"/>
    </source>
</evidence>
<evidence type="ECO:0000256" key="1">
    <source>
        <dbReference type="SAM" id="Phobius"/>
    </source>
</evidence>
<dbReference type="InterPro" id="IPR052712">
    <property type="entry name" value="Acid_resist_chaperone_HdeD"/>
</dbReference>
<feature type="transmembrane region" description="Helical" evidence="1">
    <location>
        <begin position="62"/>
        <end position="81"/>
    </location>
</feature>
<dbReference type="Pfam" id="PF03729">
    <property type="entry name" value="DUF308"/>
    <property type="match status" value="2"/>
</dbReference>
<feature type="transmembrane region" description="Helical" evidence="1">
    <location>
        <begin position="144"/>
        <end position="166"/>
    </location>
</feature>
<dbReference type="Proteomes" id="UP000674234">
    <property type="component" value="Unassembled WGS sequence"/>
</dbReference>
<feature type="transmembrane region" description="Helical" evidence="1">
    <location>
        <begin position="5"/>
        <end position="25"/>
    </location>
</feature>
<gene>
    <name evidence="2" type="ORF">JOL79_04760</name>
</gene>